<evidence type="ECO:0000313" key="8">
    <source>
        <dbReference type="Proteomes" id="UP000050864"/>
    </source>
</evidence>
<comment type="caution">
    <text evidence="7">The sequence shown here is derived from an EMBL/GenBank/DDBJ whole genome shotgun (WGS) entry which is preliminary data.</text>
</comment>
<accession>A0A0R0CA80</accession>
<dbReference type="NCBIfam" id="TIGR01451">
    <property type="entry name" value="B_ant_repeat"/>
    <property type="match status" value="4"/>
</dbReference>
<dbReference type="PATRIC" id="fig|405444.3.peg.1903"/>
<dbReference type="InterPro" id="IPR033764">
    <property type="entry name" value="Sdr_B"/>
</dbReference>
<feature type="domain" description="SD-repeat containing protein B" evidence="6">
    <location>
        <begin position="1684"/>
        <end position="1772"/>
    </location>
</feature>
<dbReference type="Gene3D" id="2.60.40.10">
    <property type="entry name" value="Immunoglobulins"/>
    <property type="match status" value="8"/>
</dbReference>
<feature type="domain" description="DUF11" evidence="5">
    <location>
        <begin position="195"/>
        <end position="313"/>
    </location>
</feature>
<evidence type="ECO:0000256" key="4">
    <source>
        <dbReference type="SAM" id="MobiDB-lite"/>
    </source>
</evidence>
<dbReference type="GO" id="GO:0005576">
    <property type="term" value="C:extracellular region"/>
    <property type="evidence" value="ECO:0007669"/>
    <property type="project" value="UniProtKB-SubCell"/>
</dbReference>
<evidence type="ECO:0000259" key="5">
    <source>
        <dbReference type="Pfam" id="PF01345"/>
    </source>
</evidence>
<feature type="compositionally biased region" description="Polar residues" evidence="4">
    <location>
        <begin position="598"/>
        <end position="613"/>
    </location>
</feature>
<dbReference type="InterPro" id="IPR013783">
    <property type="entry name" value="Ig-like_fold"/>
</dbReference>
<proteinExistence type="predicted"/>
<organism evidence="7 8">
    <name type="scientific">Stenotrophomonas humi</name>
    <dbReference type="NCBI Taxonomy" id="405444"/>
    <lineage>
        <taxon>Bacteria</taxon>
        <taxon>Pseudomonadati</taxon>
        <taxon>Pseudomonadota</taxon>
        <taxon>Gammaproteobacteria</taxon>
        <taxon>Lysobacterales</taxon>
        <taxon>Lysobacteraceae</taxon>
        <taxon>Stenotrophomonas</taxon>
    </lineage>
</organism>
<evidence type="ECO:0000256" key="2">
    <source>
        <dbReference type="ARBA" id="ARBA00022525"/>
    </source>
</evidence>
<feature type="domain" description="DUF11" evidence="5">
    <location>
        <begin position="1816"/>
        <end position="1932"/>
    </location>
</feature>
<keyword evidence="8" id="KW-1185">Reference proteome</keyword>
<feature type="domain" description="DUF11" evidence="5">
    <location>
        <begin position="2261"/>
        <end position="2367"/>
    </location>
</feature>
<dbReference type="PANTHER" id="PTHR34819">
    <property type="entry name" value="LARGE CYSTEINE-RICH PERIPLASMIC PROTEIN OMCB"/>
    <property type="match status" value="1"/>
</dbReference>
<gene>
    <name evidence="7" type="ORF">ABB26_14010</name>
</gene>
<feature type="domain" description="SD-repeat containing protein B" evidence="6">
    <location>
        <begin position="1430"/>
        <end position="1501"/>
    </location>
</feature>
<dbReference type="InterPro" id="IPR051172">
    <property type="entry name" value="Chlamydia_OmcB"/>
</dbReference>
<reference evidence="7 8" key="1">
    <citation type="submission" date="2015-05" db="EMBL/GenBank/DDBJ databases">
        <title>Genome sequencing and analysis of members of genus Stenotrophomonas.</title>
        <authorList>
            <person name="Patil P.P."/>
            <person name="Midha S."/>
            <person name="Patil P.B."/>
        </authorList>
    </citation>
    <scope>NUCLEOTIDE SEQUENCE [LARGE SCALE GENOMIC DNA]</scope>
    <source>
        <strain evidence="7 8">DSM 18929</strain>
    </source>
</reference>
<feature type="domain" description="DUF11" evidence="5">
    <location>
        <begin position="320"/>
        <end position="444"/>
    </location>
</feature>
<protein>
    <recommendedName>
        <fullName evidence="9">DUF11 domain-containing protein</fullName>
    </recommendedName>
</protein>
<name>A0A0R0CA80_9GAMM</name>
<dbReference type="Pfam" id="PF17210">
    <property type="entry name" value="SdrD_B"/>
    <property type="match status" value="3"/>
</dbReference>
<dbReference type="InterPro" id="IPR001434">
    <property type="entry name" value="OmcB-like_DUF11"/>
</dbReference>
<feature type="domain" description="SD-repeat containing protein B" evidence="6">
    <location>
        <begin position="1566"/>
        <end position="1667"/>
    </location>
</feature>
<feature type="region of interest" description="Disordered" evidence="4">
    <location>
        <begin position="1084"/>
        <end position="1108"/>
    </location>
</feature>
<dbReference type="Pfam" id="PF01345">
    <property type="entry name" value="DUF11"/>
    <property type="match status" value="5"/>
</dbReference>
<feature type="region of interest" description="Disordered" evidence="4">
    <location>
        <begin position="565"/>
        <end position="613"/>
    </location>
</feature>
<dbReference type="SUPFAM" id="SSF56935">
    <property type="entry name" value="Porins"/>
    <property type="match status" value="1"/>
</dbReference>
<feature type="domain" description="DUF11" evidence="5">
    <location>
        <begin position="982"/>
        <end position="1110"/>
    </location>
</feature>
<evidence type="ECO:0000313" key="7">
    <source>
        <dbReference type="EMBL" id="KRG63086.1"/>
    </source>
</evidence>
<dbReference type="OrthoDB" id="28717at2"/>
<sequence>MVQQVVTDAMDKTGHVLGRSARKMLGLGFAALLGWMPSAFAANLQITGVQEAADPVPAGGVIEYTVNIRNGGPEDVSDAVIAFDLPAGTNPVNLPPGCTVSAPAAPDVGPRVVCDISQTLGDGDSTDFVLEVSTAGLGMPNPPTVNLTAAVGRDPGPPPGTKLGDIPAGNPFYAGDGNIGDNLEVEGTTLVEAGDLQMTKTASPDPVVAGAEVTYTISIFNAGPSASTNFNVTDSLPSGVTYVANSAQSSDPSWTFNNQNGTYGGTLAVGQTVTYTFKGKVNAASGSLVNTATVTAVGTPDPNPGNNDDNATVQVAAGADLSVGKTATPTPALPGETITFTVTVTNNGPSPAEGVTMNDPLPGGFLIESVNAASGWTCNTINAATEVDCALPSPATLAVGASATFTIVARVPLTGPGSSGNVSNTATVTGTLPDPTPGNNSGTVDFRVLPDGADLSLTKTKSPNLVPTWPGPGAPPAGSGYIVTSTITVTNIGPAAATDNVQVVDQLAIGEEYFPSDTTPWSCVASAYQAGQRQTVTCTLMAGNYPLAAGQAAPPLKLQSFAHPEAEGNPLTNQACTGGSGGSLEPDTDSGLGDPEDNNNCSNGTITPTPLRSDLSVTKMTNDLGDTDNTLPVGYTGVVYTIVIRNAGPDATNGIVMQDSLPGFLPNITTAVVEGPAGWNCGVSTNGTVTCESGTTPLASGDRATIVVRLSGLLADSASHPAGTCGGQPMPPGAWCNNASLGIDPLVPGTAGEVNPGNNTGSDWVRVPRVSNVTTEKKEITTGTTGSVGVESKYRIDYLNEGPSLAPGVVFRDVFTLLANDAGFTLVEATRTGGPSTVNCDLDFTGGVEAIPGPDGRPNVNTVGRGAGTLVVTCAPLDIPGGQRQSMNITIRPLEDLNSLVTRIYPNVADFYFDFNNDGTPDLSNGTDAQGQYEFNTDKSQGNDQKDAVLTINVGSADLLLNKDDIGWDPLGFHPDDPSVNIITYRVRVLNQGPSVATNVKLVDTVTAAAGKTVLFLGASPDAAGPFSMANCTVATANPVTGGDLTVNCAMPGAGFTPHVTGVIKSGSESALYLRYQYLTEPGPGGDTLRNTAKASGSEADPVGSNNEATENTAIGIRVDLAVSKRAVSRNTPPDADPNATLPAAISTVSLREPFYWVIDAINNGPGSSLSRDRTGSNPLNGIGTIITDTLPPNMVVTGSPITWQKVGPDSPYVNDDVPDGTGTCSLVGQEVTCNVGDVTSVLAQQGKVRIIIPARWDVVPPGGSAINRAEVSTQQVDSNSGNNEATAPINVVASSLAGTVFQDRDRSGANGGVPQAASVEPRIANVALRLTGTDEYGNPVDQTISTGSGGDYVFDNLSPSDAVGYRILQTQPAGFYNGPVDPPASGPLAPSLGGTYAAGTPDSSYTGIVLPVDTDGERYNFPELNNARIAGFVYIDADFNNVRTVGSDPAIVGATVELLDAATSAVVATTTTDSAGAYQFENLDPFTVYTLRQPLPTGTYRNRPSAINPGMVNGAACSSGCTPGTAVAGDPASTDRISQIDLSVGIGASEGLEFNFGEEPSGSSLAGRVWLDGNNDGVIDAGEAGIADVTIELSGTDANGQSVSQSMVTDANGNYLFGGLLPGTYTVTEPEQPTGTLNGITVAGSTGGTATAAAVTPSVISTIKLGLDEASTGNNFGEIGGASISGRVYYDNNNNGIIDANESGIPNVTLQLTGDDDLPANNPAPRAVIPPRTVVTDANGNYQFDNLRPGTYTVTEPDQPPNTTNGITSAGTVNGGPMGVATPVSTLPSAISAIIVALGQEAINQNFGEIADRPDLVVSKIAEPTRFTVNNIARYTIRVRNIGPQLTEGSYQVDDRLPVGVTLAATPTGNGWVCNGAVGADRFSCTSSTVIANGATSADAITVAVAVSAAAAAASPINNAVIVRGGGEDNDHMPSTSEQGAFDGDVTQLPVCDPAITQNACRVPTEVQQAASLSGTVWFDGGSDDALLDAGDTRLAGWIVELFDPATNEVIRTTNSGVDGAYRFLDLLPGTRYDVRFRHPQSRVLWGFPVNAETSAGPPAPCDTRRGIDDGLASSCRIDGDGITQLEVVLRAGENLPQQSLPVDPSGLVYDAVTRDPVPGAIVTLATVGMCSGYDPATSVLNGGQGGYNIDGDRISMTVGTDGYYQFLLGPAAPNRCEFQLTVTPPGGYTFRSTLIPAENGTLSPAGAAGTTFNVQPQASAPTAPVGAGTQYYLGLFAGSSTANIVHNHLPLDPAVAPGLVLSKTGDKQIVEIGDTVLYTLSIRQTAGQALNTVNVIDNLPPGLTYINGTARADGAGIADPLGKPGPRLVFDVGSIRPGQQILLTYRVRVGVGAMQGDGINRAQAHGCSIDGGCVDPGTLQPRPGTVPSNNAQYRVRITGGVFTDEACVLGKIFVDSNNNHIQDSEEIGIPGVRFYFNDGTWMVSDSEGKYSYCGLPPKSHTLKVDSSTLPIGSRLTTSSNRNLGDADSLFIDLKNGELHRADFIEGSGSNAVLEQVKARRTQGEVRSVESELQGLPLSFQAQPLRAPTNATDSANQRPGGIVVPRGNLRQEPGSQGMEGNAPVAASASDTTTMTRTTAGSVASDAAPSNAVPVTHTGGAVFGTQEATVATTAAAQGAQHRFDSALPTDALAQPQSPASTDDPPQAINLQSGSVDYSANTEVELIRVDVDRDGVPADGQSPVHVVVQLLGTDEKPLAGKRFATIEYSGGRVRLAGGRTDELGPGRLDADRGTPGIQLPVENGRAEFDLLAPDVPQDVLLRITSGGVAAENAISFLPEMRELLATGLVEGIVNFRNGAALETARRDDGFDRDIRRWERDFNSGKANAAARTAFFVKGKIKGEYLLTAAYDSDKEVRGRLLRDIQPEEFYPVYGDSSLRGFDARSAERLYVRIDKNRSYMMYGDFQTGDTLTTQTGISSSGKAVMRSLGTYNRTATGFGWHFEGKRVRGNVFAMEDSLRQVIDEFPSQGSGPYALSNNAVLEGSERVEVITRDRNQPSRIINVRALGRLVDYSFEPFSGRILLNTFLPGFDSELNPISLRVTYELDQGTEKFWVYGVDAQFRLTKAIEAGASYVRDENPFAPFKMGSANLGFRFGPNTWMVLEAARTESEVNTNSINQYATPGLQNLSGDVEGNAYRMEFAHDGKRFDARMFAGRSDPAFNNPSSPLYGGRGEYDLELTWAVNPRFQVYVEAMRSEDRNPEGGDRNAAGAGVRIDATQRLTLDLGVRSIRETVGAYSPWSISPPFGSSGGLSGGFATGSAGGALGYGQQPLDPLTGLPVIRSEGTVPNSTLPVGTELESDSVHVGAGYKISDKLVLGGEYEQDVNGEDRNRFAFGADYRLRERNRLYGRYEKQTGLTSAYGITTTDRESDALVFGVDSTYLKDTQVFSEYRLRDAIAGRDVQMASGIRNDWSLTEGLRLSTAAEHVKIYDGDTGDTTALAFGLDYSANPLWRGAVRLEYRISGDVDGTLDTNEEFNTTLFQLMWARKLNRDWTLLARNYLLSTDYKARGDVMQDRFQLGIAYRDTDRNRINALARYEYKLESDKSGMGVDGGSSRDIGQDVRTAAHIVSTHADWHPSRPWWLTGRIAAKWQKDRFAYADGDRVDDSFRGVLISGRVVYDITENWDIGVLGSTFRGDYGSDQYAYGMEIGRLLRQNLWLSAGYNFVGFAADPDLAGYEYTDEGAFIRLRFKFDEDLFRRDDHRYRKPAQQ</sequence>
<comment type="subcellular location">
    <subcellularLocation>
        <location evidence="1">Secreted</location>
    </subcellularLocation>
</comment>
<dbReference type="PANTHER" id="PTHR34819:SF3">
    <property type="entry name" value="CELL SURFACE PROTEIN"/>
    <property type="match status" value="1"/>
</dbReference>
<feature type="region of interest" description="Disordered" evidence="4">
    <location>
        <begin position="2548"/>
        <end position="2590"/>
    </location>
</feature>
<dbReference type="STRING" id="405444.ABB26_14010"/>
<dbReference type="InterPro" id="IPR047589">
    <property type="entry name" value="DUF11_rpt"/>
</dbReference>
<evidence type="ECO:0000259" key="6">
    <source>
        <dbReference type="Pfam" id="PF17210"/>
    </source>
</evidence>
<dbReference type="EMBL" id="LDJI01000026">
    <property type="protein sequence ID" value="KRG63086.1"/>
    <property type="molecule type" value="Genomic_DNA"/>
</dbReference>
<keyword evidence="3" id="KW-0732">Signal</keyword>
<keyword evidence="2" id="KW-0964">Secreted</keyword>
<evidence type="ECO:0008006" key="9">
    <source>
        <dbReference type="Google" id="ProtNLM"/>
    </source>
</evidence>
<evidence type="ECO:0000256" key="1">
    <source>
        <dbReference type="ARBA" id="ARBA00004613"/>
    </source>
</evidence>
<evidence type="ECO:0000256" key="3">
    <source>
        <dbReference type="ARBA" id="ARBA00022729"/>
    </source>
</evidence>
<dbReference type="SUPFAM" id="SSF117074">
    <property type="entry name" value="Hypothetical protein PA1324"/>
    <property type="match status" value="5"/>
</dbReference>
<dbReference type="Proteomes" id="UP000050864">
    <property type="component" value="Unassembled WGS sequence"/>
</dbReference>